<gene>
    <name evidence="3" type="ORF">AMEX_G15451</name>
</gene>
<evidence type="ECO:0000313" key="4">
    <source>
        <dbReference type="Proteomes" id="UP000752171"/>
    </source>
</evidence>
<comment type="caution">
    <text evidence="3">The sequence shown here is derived from an EMBL/GenBank/DDBJ whole genome shotgun (WGS) entry which is preliminary data.</text>
</comment>
<feature type="region of interest" description="Disordered" evidence="2">
    <location>
        <begin position="1"/>
        <end position="34"/>
    </location>
</feature>
<organism evidence="3 4">
    <name type="scientific">Astyanax mexicanus</name>
    <name type="common">Blind cave fish</name>
    <name type="synonym">Astyanax fasciatus mexicanus</name>
    <dbReference type="NCBI Taxonomy" id="7994"/>
    <lineage>
        <taxon>Eukaryota</taxon>
        <taxon>Metazoa</taxon>
        <taxon>Chordata</taxon>
        <taxon>Craniata</taxon>
        <taxon>Vertebrata</taxon>
        <taxon>Euteleostomi</taxon>
        <taxon>Actinopterygii</taxon>
        <taxon>Neopterygii</taxon>
        <taxon>Teleostei</taxon>
        <taxon>Ostariophysi</taxon>
        <taxon>Characiformes</taxon>
        <taxon>Characoidei</taxon>
        <taxon>Acestrorhamphidae</taxon>
        <taxon>Acestrorhamphinae</taxon>
        <taxon>Astyanax</taxon>
    </lineage>
</organism>
<feature type="region of interest" description="Disordered" evidence="2">
    <location>
        <begin position="124"/>
        <end position="148"/>
    </location>
</feature>
<dbReference type="AlphaFoldDB" id="A0A8T2LI20"/>
<dbReference type="EMBL" id="JAICCE010000012">
    <property type="protein sequence ID" value="KAG9270497.1"/>
    <property type="molecule type" value="Genomic_DNA"/>
</dbReference>
<protein>
    <submittedName>
        <fullName evidence="3">Uncharacterized protein</fullName>
    </submittedName>
</protein>
<feature type="compositionally biased region" description="Basic residues" evidence="2">
    <location>
        <begin position="317"/>
        <end position="330"/>
    </location>
</feature>
<name>A0A8T2LI20_ASTMX</name>
<proteinExistence type="predicted"/>
<feature type="region of interest" description="Disordered" evidence="2">
    <location>
        <begin position="248"/>
        <end position="330"/>
    </location>
</feature>
<dbReference type="Proteomes" id="UP000752171">
    <property type="component" value="Unassembled WGS sequence"/>
</dbReference>
<evidence type="ECO:0000256" key="1">
    <source>
        <dbReference type="SAM" id="Coils"/>
    </source>
</evidence>
<reference evidence="3 4" key="1">
    <citation type="submission" date="2021-07" db="EMBL/GenBank/DDBJ databases">
        <authorList>
            <person name="Imarazene B."/>
            <person name="Zahm M."/>
            <person name="Klopp C."/>
            <person name="Cabau C."/>
            <person name="Beille S."/>
            <person name="Jouanno E."/>
            <person name="Castinel A."/>
            <person name="Lluch J."/>
            <person name="Gil L."/>
            <person name="Kuchtly C."/>
            <person name="Lopez Roques C."/>
            <person name="Donnadieu C."/>
            <person name="Parrinello H."/>
            <person name="Journot L."/>
            <person name="Du K."/>
            <person name="Schartl M."/>
            <person name="Retaux S."/>
            <person name="Guiguen Y."/>
        </authorList>
    </citation>
    <scope>NUCLEOTIDE SEQUENCE [LARGE SCALE GENOMIC DNA]</scope>
    <source>
        <strain evidence="3">Pach_M1</strain>
        <tissue evidence="3">Testis</tissue>
    </source>
</reference>
<evidence type="ECO:0000256" key="2">
    <source>
        <dbReference type="SAM" id="MobiDB-lite"/>
    </source>
</evidence>
<dbReference type="KEGG" id="amex:103024594"/>
<evidence type="ECO:0000313" key="3">
    <source>
        <dbReference type="EMBL" id="KAG9270497.1"/>
    </source>
</evidence>
<keyword evidence="1" id="KW-0175">Coiled coil</keyword>
<accession>A0A8T2LI20</accession>
<feature type="coiled-coil region" evidence="1">
    <location>
        <begin position="156"/>
        <end position="190"/>
    </location>
</feature>
<sequence>MNEQPTEDTPSLQQLDNEERSTGDGEGEEKAEDMMDLKDMINTWENEKKYGQMECQESISKVEIKPAKVQSVFSLVRSQIRAQSGLDGRRSGMLQLVHRVTRQLERSKGDYCGTVPSLEITSGEEEDTADLKTEEETIEVNEDPETEKKNKEEMYVVLLQEVLDSLESLRKEVREELSLLKLESQNYTEQSLKSMEARLTHTLTTHMMPQPFSRSHLMGSLDGKKHKPLPVPPLVATRRRTLNRTMTTITPKTCPPPSLGPRSMSEPLRGRETEGACAGGSNCSTHTLLRGRDSLRLPLGPLGPLPPGLSPTQPGKKPTRSKTRTSKAEV</sequence>
<feature type="compositionally biased region" description="Polar residues" evidence="2">
    <location>
        <begin position="1"/>
        <end position="15"/>
    </location>
</feature>
<feature type="compositionally biased region" description="Acidic residues" evidence="2">
    <location>
        <begin position="136"/>
        <end position="145"/>
    </location>
</feature>